<gene>
    <name evidence="1" type="ORF">FHP24_03100</name>
</gene>
<organism evidence="1 2">
    <name type="scientific">Aliirhizobium smilacinae</name>
    <dbReference type="NCBI Taxonomy" id="1395944"/>
    <lineage>
        <taxon>Bacteria</taxon>
        <taxon>Pseudomonadati</taxon>
        <taxon>Pseudomonadota</taxon>
        <taxon>Alphaproteobacteria</taxon>
        <taxon>Hyphomicrobiales</taxon>
        <taxon>Rhizobiaceae</taxon>
        <taxon>Aliirhizobium</taxon>
    </lineage>
</organism>
<comment type="caution">
    <text evidence="1">The sequence shown here is derived from an EMBL/GenBank/DDBJ whole genome shotgun (WGS) entry which is preliminary data.</text>
</comment>
<dbReference type="RefSeq" id="WP_139672700.1">
    <property type="nucleotide sequence ID" value="NZ_VDMN01000001.1"/>
</dbReference>
<dbReference type="AlphaFoldDB" id="A0A5C4XPC2"/>
<proteinExistence type="predicted"/>
<evidence type="ECO:0000313" key="2">
    <source>
        <dbReference type="Proteomes" id="UP000311605"/>
    </source>
</evidence>
<dbReference type="Proteomes" id="UP000311605">
    <property type="component" value="Unassembled WGS sequence"/>
</dbReference>
<accession>A0A5C4XPC2</accession>
<evidence type="ECO:0000313" key="1">
    <source>
        <dbReference type="EMBL" id="TNM65282.1"/>
    </source>
</evidence>
<dbReference type="OrthoDB" id="7924295at2"/>
<sequence>MIIPQQRSSDPLSAVDQALAWHEGDARATIETLMKDCDYLRGQLLLARGCISRGLTRGWLPNTDRDDV</sequence>
<dbReference type="EMBL" id="VDMN01000001">
    <property type="protein sequence ID" value="TNM65282.1"/>
    <property type="molecule type" value="Genomic_DNA"/>
</dbReference>
<keyword evidence="2" id="KW-1185">Reference proteome</keyword>
<name>A0A5C4XPC2_9HYPH</name>
<protein>
    <submittedName>
        <fullName evidence="1">Uncharacterized protein</fullName>
    </submittedName>
</protein>
<reference evidence="1 2" key="1">
    <citation type="submission" date="2019-06" db="EMBL/GenBank/DDBJ databases">
        <title>The draft genome of Rhizobium smilacinae PTYR-5.</title>
        <authorList>
            <person name="Liu L."/>
            <person name="Li L."/>
            <person name="Zhang X."/>
        </authorList>
    </citation>
    <scope>NUCLEOTIDE SEQUENCE [LARGE SCALE GENOMIC DNA]</scope>
    <source>
        <strain evidence="1 2">PTYR-5</strain>
    </source>
</reference>